<dbReference type="GO" id="GO:0005524">
    <property type="term" value="F:ATP binding"/>
    <property type="evidence" value="ECO:0007669"/>
    <property type="project" value="InterPro"/>
</dbReference>
<dbReference type="InterPro" id="IPR006259">
    <property type="entry name" value="Adenyl_kin_sub"/>
</dbReference>
<comment type="similarity">
    <text evidence="7">Belongs to the adenylate kinase family. AK3 subfamily.</text>
</comment>
<feature type="binding site" evidence="7">
    <location>
        <begin position="41"/>
        <end position="46"/>
    </location>
    <ligand>
        <name>GTP</name>
        <dbReference type="ChEBI" id="CHEBI:37565"/>
    </ligand>
</feature>
<feature type="region of interest" description="NMPbind" evidence="7">
    <location>
        <begin position="61"/>
        <end position="90"/>
    </location>
</feature>
<feature type="binding site" evidence="7">
    <location>
        <position position="199"/>
    </location>
    <ligand>
        <name>AMP</name>
        <dbReference type="ChEBI" id="CHEBI:456215"/>
    </ligand>
</feature>
<dbReference type="Proteomes" id="UP000708208">
    <property type="component" value="Unassembled WGS sequence"/>
</dbReference>
<keyword evidence="4 7" id="KW-0418">Kinase</keyword>
<accession>A0A8J2KX80</accession>
<feature type="binding site" evidence="7">
    <location>
        <position position="155"/>
    </location>
    <ligand>
        <name>GTP</name>
        <dbReference type="ChEBI" id="CHEBI:37565"/>
    </ligand>
</feature>
<evidence type="ECO:0000256" key="3">
    <source>
        <dbReference type="ARBA" id="ARBA00022741"/>
    </source>
</evidence>
<keyword evidence="3 7" id="KW-0547">Nucleotide-binding</keyword>
<dbReference type="GO" id="GO:0046899">
    <property type="term" value="F:nucleoside triphosphate adenylate kinase activity"/>
    <property type="evidence" value="ECO:0007669"/>
    <property type="project" value="UniProtKB-UniRule"/>
</dbReference>
<evidence type="ECO:0000256" key="7">
    <source>
        <dbReference type="HAMAP-Rule" id="MF_03169"/>
    </source>
</evidence>
<evidence type="ECO:0000313" key="10">
    <source>
        <dbReference type="Proteomes" id="UP000708208"/>
    </source>
</evidence>
<feature type="binding site" evidence="7">
    <location>
        <begin position="88"/>
        <end position="90"/>
    </location>
    <ligand>
        <name>AMP</name>
        <dbReference type="ChEBI" id="CHEBI:456215"/>
    </ligand>
</feature>
<protein>
    <recommendedName>
        <fullName evidence="7">GTP:AMP phosphotransferase, mitochondrial</fullName>
        <ecNumber evidence="7">2.7.4.10</ecNumber>
    </recommendedName>
    <alternativeName>
        <fullName evidence="7">Adenylate kinase 3</fullName>
        <shortName evidence="7">AK 3</shortName>
    </alternativeName>
</protein>
<feature type="region of interest" description="LID" evidence="7">
    <location>
        <begin position="154"/>
        <end position="191"/>
    </location>
</feature>
<dbReference type="InterPro" id="IPR028586">
    <property type="entry name" value="AK3/Ak4_mitochondrial"/>
</dbReference>
<dbReference type="InterPro" id="IPR000850">
    <property type="entry name" value="Adenylat/UMP-CMP_kin"/>
</dbReference>
<keyword evidence="10" id="KW-1185">Reference proteome</keyword>
<dbReference type="HAMAP" id="MF_03169">
    <property type="entry name" value="Adenylate_kinase_AK3"/>
    <property type="match status" value="1"/>
</dbReference>
<dbReference type="GO" id="GO:0046033">
    <property type="term" value="P:AMP metabolic process"/>
    <property type="evidence" value="ECO:0007669"/>
    <property type="project" value="UniProtKB-UniRule"/>
</dbReference>
<feature type="binding site" evidence="7">
    <location>
        <position position="67"/>
    </location>
    <ligand>
        <name>AMP</name>
        <dbReference type="ChEBI" id="CHEBI:456215"/>
    </ligand>
</feature>
<name>A0A8J2KX80_9HEXA</name>
<proteinExistence type="inferred from homology"/>
<dbReference type="PANTHER" id="PTHR23359">
    <property type="entry name" value="NUCLEOTIDE KINASE"/>
    <property type="match status" value="1"/>
</dbReference>
<comment type="domain">
    <text evidence="7">Consists of three domains, a large central CORE domain and two small peripheral domains, NMPbind and LID, which undergo movements during catalysis. The LID domain closes over the site of phosphoryl transfer upon GTP binding. Assembling and dissambling the active center during each catalytic cycle provides an effective means to prevent GTP hydrolysis.</text>
</comment>
<comment type="function">
    <text evidence="7">Involved in maintaining the homeostasis of cellular nucleotides by catalyzing the interconversion of nucleoside phosphates. Has GTP:AMP phosphotransferase and ITP:AMP phosphotransferase activities.</text>
</comment>
<reference evidence="9" key="1">
    <citation type="submission" date="2021-06" db="EMBL/GenBank/DDBJ databases">
        <authorList>
            <person name="Hodson N. C."/>
            <person name="Mongue J. A."/>
            <person name="Jaron S. K."/>
        </authorList>
    </citation>
    <scope>NUCLEOTIDE SEQUENCE</scope>
</reference>
<evidence type="ECO:0000313" key="9">
    <source>
        <dbReference type="EMBL" id="CAG7822593.1"/>
    </source>
</evidence>
<dbReference type="EC" id="2.7.4.10" evidence="7"/>
<dbReference type="CDD" id="cd01428">
    <property type="entry name" value="ADK"/>
    <property type="match status" value="1"/>
</dbReference>
<organism evidence="9 10">
    <name type="scientific">Allacma fusca</name>
    <dbReference type="NCBI Taxonomy" id="39272"/>
    <lineage>
        <taxon>Eukaryota</taxon>
        <taxon>Metazoa</taxon>
        <taxon>Ecdysozoa</taxon>
        <taxon>Arthropoda</taxon>
        <taxon>Hexapoda</taxon>
        <taxon>Collembola</taxon>
        <taxon>Symphypleona</taxon>
        <taxon>Sminthuridae</taxon>
        <taxon>Allacma</taxon>
    </lineage>
</organism>
<dbReference type="Pfam" id="PF05191">
    <property type="entry name" value="ADK_lid"/>
    <property type="match status" value="1"/>
</dbReference>
<dbReference type="InterPro" id="IPR007862">
    <property type="entry name" value="Adenylate_kinase_lid-dom"/>
</dbReference>
<dbReference type="GO" id="GO:0046041">
    <property type="term" value="P:ITP metabolic process"/>
    <property type="evidence" value="ECO:0007669"/>
    <property type="project" value="UniProtKB-UniRule"/>
</dbReference>
<comment type="catalytic activity">
    <reaction evidence="7">
        <text>a ribonucleoside 5'-triphosphate + AMP = a ribonucleoside 5'-diphosphate + ADP</text>
        <dbReference type="Rhea" id="RHEA:13749"/>
        <dbReference type="ChEBI" id="CHEBI:57930"/>
        <dbReference type="ChEBI" id="CHEBI:61557"/>
        <dbReference type="ChEBI" id="CHEBI:456215"/>
        <dbReference type="ChEBI" id="CHEBI:456216"/>
        <dbReference type="EC" id="2.7.4.10"/>
    </reaction>
</comment>
<feature type="binding site" evidence="7">
    <location>
        <position position="125"/>
    </location>
    <ligand>
        <name>AMP</name>
        <dbReference type="ChEBI" id="CHEBI:456215"/>
    </ligand>
</feature>
<sequence>MIFRQIRGVITEVPVIKSMRFFSSSGPRPKNVFIVIMGPPGSGKGTISERIVRDFKLLYLSSGDVLRNHISNQTEFGVQIKPIVAAGKLVPSSLLTPMIEADISKLKSTGDTGFLLDGFPRSVDQAESLQRTHPPNLAIQLDVPFETIINRIKSRYIHLPSGRVYNLDYNPPKVTGKDDVTGEALTQREDDKPESVKKRLEIYQSVMDPILEYYKNKQVLQVFSGTESNVIYPQVKRFLEDFLKKQ</sequence>
<comment type="subcellular location">
    <subcellularLocation>
        <location evidence="1 7">Mitochondrion matrix</location>
    </subcellularLocation>
</comment>
<feature type="binding site" evidence="7">
    <location>
        <position position="188"/>
    </location>
    <ligand>
        <name>AMP</name>
        <dbReference type="ChEBI" id="CHEBI:456215"/>
    </ligand>
</feature>
<dbReference type="NCBIfam" id="TIGR01351">
    <property type="entry name" value="adk"/>
    <property type="match status" value="1"/>
</dbReference>
<dbReference type="EMBL" id="CAJVCH010526850">
    <property type="protein sequence ID" value="CAG7822593.1"/>
    <property type="molecule type" value="Genomic_DNA"/>
</dbReference>
<keyword evidence="6 7" id="KW-0342">GTP-binding</keyword>
<evidence type="ECO:0000256" key="2">
    <source>
        <dbReference type="ARBA" id="ARBA00022679"/>
    </source>
</evidence>
<dbReference type="GO" id="GO:0046039">
    <property type="term" value="P:GTP metabolic process"/>
    <property type="evidence" value="ECO:0007669"/>
    <property type="project" value="UniProtKB-UniRule"/>
</dbReference>
<comment type="subunit">
    <text evidence="7">Monomer.</text>
</comment>
<evidence type="ECO:0000259" key="8">
    <source>
        <dbReference type="Pfam" id="PF05191"/>
    </source>
</evidence>
<dbReference type="FunFam" id="3.40.50.300:FF:000106">
    <property type="entry name" value="Adenylate kinase mitochondrial"/>
    <property type="match status" value="1"/>
</dbReference>
<dbReference type="AlphaFoldDB" id="A0A8J2KX80"/>
<evidence type="ECO:0000256" key="6">
    <source>
        <dbReference type="ARBA" id="ARBA00023134"/>
    </source>
</evidence>
<keyword evidence="5 7" id="KW-0496">Mitochondrion</keyword>
<evidence type="ECO:0000256" key="1">
    <source>
        <dbReference type="ARBA" id="ARBA00004305"/>
    </source>
</evidence>
<gene>
    <name evidence="9" type="ORF">AFUS01_LOCUS32856</name>
</gene>
<dbReference type="Pfam" id="PF00406">
    <property type="entry name" value="ADK"/>
    <property type="match status" value="1"/>
</dbReference>
<dbReference type="PROSITE" id="PS00113">
    <property type="entry name" value="ADENYLATE_KINASE"/>
    <property type="match status" value="1"/>
</dbReference>
<evidence type="ECO:0000256" key="5">
    <source>
        <dbReference type="ARBA" id="ARBA00023128"/>
    </source>
</evidence>
<keyword evidence="2 7" id="KW-0808">Transferase</keyword>
<feature type="binding site" evidence="7">
    <location>
        <position position="228"/>
    </location>
    <ligand>
        <name>GTP</name>
        <dbReference type="ChEBI" id="CHEBI:37565"/>
    </ligand>
</feature>
<comment type="caution">
    <text evidence="9">The sequence shown here is derived from an EMBL/GenBank/DDBJ whole genome shotgun (WGS) entry which is preliminary data.</text>
</comment>
<dbReference type="GO" id="GO:0005525">
    <property type="term" value="F:GTP binding"/>
    <property type="evidence" value="ECO:0007669"/>
    <property type="project" value="UniProtKB-KW"/>
</dbReference>
<dbReference type="GO" id="GO:0005759">
    <property type="term" value="C:mitochondrial matrix"/>
    <property type="evidence" value="ECO:0007669"/>
    <property type="project" value="UniProtKB-SubCell"/>
</dbReference>
<feature type="binding site" evidence="7">
    <location>
        <position position="62"/>
    </location>
    <ligand>
        <name>AMP</name>
        <dbReference type="ChEBI" id="CHEBI:456215"/>
    </ligand>
</feature>
<dbReference type="GO" id="GO:0004017">
    <property type="term" value="F:AMP kinase activity"/>
    <property type="evidence" value="ECO:0007669"/>
    <property type="project" value="InterPro"/>
</dbReference>
<dbReference type="InterPro" id="IPR033690">
    <property type="entry name" value="Adenylat_kinase_CS"/>
</dbReference>
<evidence type="ECO:0000256" key="4">
    <source>
        <dbReference type="ARBA" id="ARBA00022777"/>
    </source>
</evidence>
<dbReference type="OrthoDB" id="439792at2759"/>
<dbReference type="HAMAP" id="MF_00235">
    <property type="entry name" value="Adenylate_kinase_Adk"/>
    <property type="match status" value="1"/>
</dbReference>
<dbReference type="GO" id="GO:0006172">
    <property type="term" value="P:ADP biosynthetic process"/>
    <property type="evidence" value="ECO:0007669"/>
    <property type="project" value="UniProtKB-UniRule"/>
</dbReference>
<feature type="domain" description="Adenylate kinase active site lid" evidence="8">
    <location>
        <begin position="155"/>
        <end position="190"/>
    </location>
</feature>
<feature type="binding site" evidence="7">
    <location>
        <begin position="164"/>
        <end position="165"/>
    </location>
    <ligand>
        <name>GTP</name>
        <dbReference type="ChEBI" id="CHEBI:37565"/>
    </ligand>
</feature>
<feature type="binding site" evidence="7">
    <location>
        <begin position="118"/>
        <end position="121"/>
    </location>
    <ligand>
        <name>AMP</name>
        <dbReference type="ChEBI" id="CHEBI:456215"/>
    </ligand>
</feature>